<name>A0A292PIK5_9PEZI</name>
<keyword evidence="3" id="KW-1185">Reference proteome</keyword>
<organism evidence="2 3">
    <name type="scientific">Tuber aestivum</name>
    <name type="common">summer truffle</name>
    <dbReference type="NCBI Taxonomy" id="59557"/>
    <lineage>
        <taxon>Eukaryota</taxon>
        <taxon>Fungi</taxon>
        <taxon>Dikarya</taxon>
        <taxon>Ascomycota</taxon>
        <taxon>Pezizomycotina</taxon>
        <taxon>Pezizomycetes</taxon>
        <taxon>Pezizales</taxon>
        <taxon>Tuberaceae</taxon>
        <taxon>Tuber</taxon>
    </lineage>
</organism>
<dbReference type="InterPro" id="IPR011333">
    <property type="entry name" value="SKP1/BTB/POZ_sf"/>
</dbReference>
<evidence type="ECO:0008006" key="4">
    <source>
        <dbReference type="Google" id="ProtNLM"/>
    </source>
</evidence>
<feature type="compositionally biased region" description="Low complexity" evidence="1">
    <location>
        <begin position="127"/>
        <end position="138"/>
    </location>
</feature>
<feature type="compositionally biased region" description="Polar residues" evidence="1">
    <location>
        <begin position="172"/>
        <end position="184"/>
    </location>
</feature>
<evidence type="ECO:0000256" key="1">
    <source>
        <dbReference type="SAM" id="MobiDB-lite"/>
    </source>
</evidence>
<dbReference type="PANTHER" id="PTHR31758">
    <property type="entry name" value="BTB/POZ DOMAIN-CONTAINING PROTEIN YLR108C"/>
    <property type="match status" value="1"/>
</dbReference>
<feature type="compositionally biased region" description="Low complexity" evidence="1">
    <location>
        <begin position="669"/>
        <end position="683"/>
    </location>
</feature>
<gene>
    <name evidence="2" type="ORF">GSTUAT00008756001</name>
</gene>
<feature type="compositionally biased region" description="Polar residues" evidence="1">
    <location>
        <begin position="685"/>
        <end position="702"/>
    </location>
</feature>
<evidence type="ECO:0000313" key="3">
    <source>
        <dbReference type="Proteomes" id="UP001412239"/>
    </source>
</evidence>
<protein>
    <recommendedName>
        <fullName evidence="4">Potassium channel tetramerisation-type BTB domain-containing protein</fullName>
    </recommendedName>
</protein>
<feature type="compositionally biased region" description="Low complexity" evidence="1">
    <location>
        <begin position="8"/>
        <end position="19"/>
    </location>
</feature>
<feature type="region of interest" description="Disordered" evidence="1">
    <location>
        <begin position="597"/>
        <end position="617"/>
    </location>
</feature>
<dbReference type="EMBL" id="LN891239">
    <property type="protein sequence ID" value="CUS07156.1"/>
    <property type="molecule type" value="Genomic_DNA"/>
</dbReference>
<proteinExistence type="predicted"/>
<dbReference type="Gene3D" id="3.30.710.10">
    <property type="entry name" value="Potassium Channel Kv1.1, Chain A"/>
    <property type="match status" value="2"/>
</dbReference>
<feature type="compositionally biased region" description="Low complexity" evidence="1">
    <location>
        <begin position="597"/>
        <end position="614"/>
    </location>
</feature>
<reference evidence="2" key="1">
    <citation type="submission" date="2015-10" db="EMBL/GenBank/DDBJ databases">
        <authorList>
            <person name="Regsiter A."/>
            <person name="william w."/>
        </authorList>
    </citation>
    <scope>NUCLEOTIDE SEQUENCE</scope>
    <source>
        <strain evidence="2">Montdore</strain>
    </source>
</reference>
<dbReference type="Proteomes" id="UP001412239">
    <property type="component" value="Unassembled WGS sequence"/>
</dbReference>
<feature type="region of interest" description="Disordered" evidence="1">
    <location>
        <begin position="658"/>
        <end position="718"/>
    </location>
</feature>
<feature type="region of interest" description="Disordered" evidence="1">
    <location>
        <begin position="91"/>
        <end position="216"/>
    </location>
</feature>
<dbReference type="SUPFAM" id="SSF54695">
    <property type="entry name" value="POZ domain"/>
    <property type="match status" value="2"/>
</dbReference>
<sequence length="776" mass="84017">MTSLHRFSSAPSTATAKSTGVRAGNCKSTAAPSANLLPSTAADSTVAPTAALGTSAPATAPSGGGADYGLISPGSLFAPWVELGATPTGSLNPFFEPPQSPVSHPHHPPPSHPSYRPSHPTHGICDPPSASSRSPAASGAKCPPPPRSLPPSHKILPSSSPNSAGKVKSNKRPASSIVSQSSSLRPPPAIRLSERETPSKSGGGGGTGPVKREIPVEGDTADDTMSVHSQGNNHDDKPASRIAASALFPEIPRILPHEKVFPIQIGGELFRLRFVAFFPECFALKTESARAPSYFSQFFEQQLENLEEGQSVRTLYIDRDPVTFRDIARHLQGYHVSPRDGQHFVQLFADAQFYSLPKLISQLFESEIFISIGSRPFQINRELFQSPGNSPNYFSLGFAVFFSSPNEVFPGLSREGLLRPPSILPPEVPTRSGEVFAELLHLLRGYPVHIRNEEHRQELLRDCKYFHLKGLEQKLIPHEISWNQKRQKQEMVIRLEDIKPSGISFVPDPVTPDQLPPRGTSGWINYSRPFVDDTQRELILEIGGEQTRVDWKLGRAEFSGTTNQRVTALLQVIANKLGLPVGHERALGLVLMKNSMNGSASGSTPGPASPGNTPLSEDRVKIKIGSDCFVQLDGEEWQGWDREGVNSADGHDLEGAAVDDAYGMGSRPGPGSDAGRSAAGGSPNLPWQQHSGVSSRPPSTKPQGAFLGAHPRKRQKRVAGIEDSSEWLVKRGQWRLRVQMTPGVDGRDRPEVILVGVKLDSFSGEYGRNGQRKFLV</sequence>
<dbReference type="PANTHER" id="PTHR31758:SF2">
    <property type="entry name" value="BTB_POZ DOMAIN-CONTAINING PROTEIN YLR108C"/>
    <property type="match status" value="1"/>
</dbReference>
<feature type="region of interest" description="Disordered" evidence="1">
    <location>
        <begin position="1"/>
        <end position="24"/>
    </location>
</feature>
<dbReference type="AlphaFoldDB" id="A0A292PIK5"/>
<evidence type="ECO:0000313" key="2">
    <source>
        <dbReference type="EMBL" id="CUS07156.1"/>
    </source>
</evidence>
<accession>A0A292PIK5</accession>